<accession>W7QGY2</accession>
<dbReference type="InterPro" id="IPR010917">
    <property type="entry name" value="TonB_rcpt_CS"/>
</dbReference>
<evidence type="ECO:0000256" key="12">
    <source>
        <dbReference type="PROSITE-ProRule" id="PRU10144"/>
    </source>
</evidence>
<dbReference type="Proteomes" id="UP000019276">
    <property type="component" value="Unassembled WGS sequence"/>
</dbReference>
<evidence type="ECO:0000256" key="14">
    <source>
        <dbReference type="SAM" id="SignalP"/>
    </source>
</evidence>
<dbReference type="STRING" id="1328313.DS2_18548"/>
<evidence type="ECO:0000256" key="7">
    <source>
        <dbReference type="ARBA" id="ARBA00023077"/>
    </source>
</evidence>
<gene>
    <name evidence="17" type="ORF">DS2_18548</name>
</gene>
<evidence type="ECO:0000256" key="11">
    <source>
        <dbReference type="PROSITE-ProRule" id="PRU01360"/>
    </source>
</evidence>
<organism evidence="17 18">
    <name type="scientific">Catenovulum agarivorans DS-2</name>
    <dbReference type="NCBI Taxonomy" id="1328313"/>
    <lineage>
        <taxon>Bacteria</taxon>
        <taxon>Pseudomonadati</taxon>
        <taxon>Pseudomonadota</taxon>
        <taxon>Gammaproteobacteria</taxon>
        <taxon>Alteromonadales</taxon>
        <taxon>Alteromonadaceae</taxon>
        <taxon>Catenovulum</taxon>
    </lineage>
</organism>
<name>W7QGY2_9ALTE</name>
<evidence type="ECO:0000256" key="3">
    <source>
        <dbReference type="ARBA" id="ARBA00022448"/>
    </source>
</evidence>
<dbReference type="RefSeq" id="WP_035016546.1">
    <property type="nucleotide sequence ID" value="NZ_ARZY01000060.1"/>
</dbReference>
<evidence type="ECO:0000313" key="17">
    <source>
        <dbReference type="EMBL" id="EWH08197.1"/>
    </source>
</evidence>
<feature type="signal peptide" evidence="14">
    <location>
        <begin position="1"/>
        <end position="23"/>
    </location>
</feature>
<dbReference type="PANTHER" id="PTHR30069:SF29">
    <property type="entry name" value="HEMOGLOBIN AND HEMOGLOBIN-HAPTOGLOBIN-BINDING PROTEIN 1-RELATED"/>
    <property type="match status" value="1"/>
</dbReference>
<dbReference type="PROSITE" id="PS01156">
    <property type="entry name" value="TONB_DEPENDENT_REC_2"/>
    <property type="match status" value="1"/>
</dbReference>
<dbReference type="PROSITE" id="PS52016">
    <property type="entry name" value="TONB_DEPENDENT_REC_3"/>
    <property type="match status" value="1"/>
</dbReference>
<keyword evidence="4 11" id="KW-1134">Transmembrane beta strand</keyword>
<evidence type="ECO:0000256" key="5">
    <source>
        <dbReference type="ARBA" id="ARBA00022692"/>
    </source>
</evidence>
<evidence type="ECO:0000259" key="15">
    <source>
        <dbReference type="Pfam" id="PF00593"/>
    </source>
</evidence>
<dbReference type="eggNOG" id="COG4771">
    <property type="taxonomic scope" value="Bacteria"/>
</dbReference>
<feature type="short sequence motif" description="TonB C-terminal box" evidence="12">
    <location>
        <begin position="685"/>
        <end position="702"/>
    </location>
</feature>
<keyword evidence="10 11" id="KW-0998">Cell outer membrane</keyword>
<dbReference type="InterPro" id="IPR036942">
    <property type="entry name" value="Beta-barrel_TonB_sf"/>
</dbReference>
<dbReference type="GO" id="GO:0015344">
    <property type="term" value="F:siderophore uptake transmembrane transporter activity"/>
    <property type="evidence" value="ECO:0007669"/>
    <property type="project" value="TreeGrafter"/>
</dbReference>
<feature type="domain" description="TonB-dependent receptor-like beta-barrel" evidence="15">
    <location>
        <begin position="270"/>
        <end position="669"/>
    </location>
</feature>
<dbReference type="InterPro" id="IPR039426">
    <property type="entry name" value="TonB-dep_rcpt-like"/>
</dbReference>
<sequence>MKLKQLSYSLFACLACSNLSVNANEALSDDLFNLPIEQLMQLEVASATLSNESLIDVPSSVAVYNRDEIQKLGLDNLDELLNFVTGMHSARSDRDGKFSRVSARGRASGSGGGEILILLNGQRINSEYSGANDYTFPLIPLSIAEKIEFIKGPGSSIYGSNAFLGVINIITITDATPQLSVEAGNMSLQRVSASAGYSKGAFSAQGIVSYASDDGDHYHGELDSFNPSVKHKLDDPIQHQELLLNLKYDKSSLQFVLSEQESRDFYVQGIIGNDFNKAKNDSVFITFNQQLEWNEKLNTDIWLDYRNNQSDINILGLAPNVFAPISTPSSTAPLLAKSPVHETAKGLRVNNFYQYNDDIRLSLGFEHRTSKLNEDHYATNFNYAKCLLSEPCVNYLLSGGQQIPDEHPNIEYYGDDFSGRVKFTTITQRNINGAFVQAQIKVNQNTQVTIGGRYDKYSDIGDNTSPRVSIVNNTLDKVTFKLNYGEAYRAPQFNELGLLNNPLIQGNENLNPEIVKSFDFISLIQFENLSVSATLFQHKIEDAILAESRDNNRLVLSNQSDVTTTRGIEAEVTYIPNSQYYFKAGLTHLFDKGRDQFRESDNLLFLIGNYSFENFNLNVSANYHDEKHTVSYQQQEDNLTNLDSYWVVNTKITYQLDNSCALFIKAKNLLDNDYRTPAIGNRAYAGVPNRGRQWSIGAEFAF</sequence>
<dbReference type="InterPro" id="IPR037066">
    <property type="entry name" value="Plug_dom_sf"/>
</dbReference>
<evidence type="ECO:0000256" key="4">
    <source>
        <dbReference type="ARBA" id="ARBA00022452"/>
    </source>
</evidence>
<dbReference type="Pfam" id="PF00593">
    <property type="entry name" value="TonB_dep_Rec_b-barrel"/>
    <property type="match status" value="1"/>
</dbReference>
<feature type="chain" id="PRO_5004901287" evidence="14">
    <location>
        <begin position="24"/>
        <end position="702"/>
    </location>
</feature>
<evidence type="ECO:0000256" key="6">
    <source>
        <dbReference type="ARBA" id="ARBA00022729"/>
    </source>
</evidence>
<comment type="caution">
    <text evidence="17">The sequence shown here is derived from an EMBL/GenBank/DDBJ whole genome shotgun (WGS) entry which is preliminary data.</text>
</comment>
<dbReference type="PATRIC" id="fig|1328313.3.peg.3790"/>
<evidence type="ECO:0000256" key="8">
    <source>
        <dbReference type="ARBA" id="ARBA00023136"/>
    </source>
</evidence>
<dbReference type="AlphaFoldDB" id="W7QGY2"/>
<comment type="subcellular location">
    <subcellularLocation>
        <location evidence="1 11">Cell outer membrane</location>
        <topology evidence="1 11">Multi-pass membrane protein</topology>
    </subcellularLocation>
</comment>
<evidence type="ECO:0000256" key="13">
    <source>
        <dbReference type="RuleBase" id="RU003357"/>
    </source>
</evidence>
<keyword evidence="3 11" id="KW-0813">Transport</keyword>
<dbReference type="GO" id="GO:0044718">
    <property type="term" value="P:siderophore transmembrane transport"/>
    <property type="evidence" value="ECO:0007669"/>
    <property type="project" value="TreeGrafter"/>
</dbReference>
<keyword evidence="9 17" id="KW-0675">Receptor</keyword>
<proteinExistence type="inferred from homology"/>
<dbReference type="PANTHER" id="PTHR30069">
    <property type="entry name" value="TONB-DEPENDENT OUTER MEMBRANE RECEPTOR"/>
    <property type="match status" value="1"/>
</dbReference>
<dbReference type="Gene3D" id="2.170.130.10">
    <property type="entry name" value="TonB-dependent receptor, plug domain"/>
    <property type="match status" value="1"/>
</dbReference>
<dbReference type="Pfam" id="PF07715">
    <property type="entry name" value="Plug"/>
    <property type="match status" value="1"/>
</dbReference>
<comment type="similarity">
    <text evidence="2">Belongs to the TonB-dependent receptor family. Hemoglobin/haptoglobin binding protein subfamily.</text>
</comment>
<evidence type="ECO:0000256" key="9">
    <source>
        <dbReference type="ARBA" id="ARBA00023170"/>
    </source>
</evidence>
<dbReference type="GO" id="GO:0009279">
    <property type="term" value="C:cell outer membrane"/>
    <property type="evidence" value="ECO:0007669"/>
    <property type="project" value="UniProtKB-SubCell"/>
</dbReference>
<evidence type="ECO:0000256" key="1">
    <source>
        <dbReference type="ARBA" id="ARBA00004571"/>
    </source>
</evidence>
<evidence type="ECO:0000313" key="18">
    <source>
        <dbReference type="Proteomes" id="UP000019276"/>
    </source>
</evidence>
<evidence type="ECO:0000256" key="10">
    <source>
        <dbReference type="ARBA" id="ARBA00023237"/>
    </source>
</evidence>
<evidence type="ECO:0000259" key="16">
    <source>
        <dbReference type="Pfam" id="PF07715"/>
    </source>
</evidence>
<keyword evidence="18" id="KW-1185">Reference proteome</keyword>
<feature type="domain" description="TonB-dependent receptor plug" evidence="16">
    <location>
        <begin position="54"/>
        <end position="166"/>
    </location>
</feature>
<reference evidence="17 18" key="1">
    <citation type="journal article" date="2014" name="Genome Announc.">
        <title>Draft Genome Sequence of the Agar-Degrading Bacterium Catenovulum sp. Strain DS-2, Isolated from Intestines of Haliotis diversicolor.</title>
        <authorList>
            <person name="Shan D."/>
            <person name="Li X."/>
            <person name="Gu Z."/>
            <person name="Wei G."/>
            <person name="Gao Z."/>
            <person name="Shao Z."/>
        </authorList>
    </citation>
    <scope>NUCLEOTIDE SEQUENCE [LARGE SCALE GENOMIC DNA]</scope>
    <source>
        <strain evidence="17 18">DS-2</strain>
    </source>
</reference>
<dbReference type="Gene3D" id="2.40.170.20">
    <property type="entry name" value="TonB-dependent receptor, beta-barrel domain"/>
    <property type="match status" value="1"/>
</dbReference>
<dbReference type="InterPro" id="IPR000531">
    <property type="entry name" value="Beta-barrel_TonB"/>
</dbReference>
<dbReference type="InterPro" id="IPR012910">
    <property type="entry name" value="Plug_dom"/>
</dbReference>
<dbReference type="SUPFAM" id="SSF56935">
    <property type="entry name" value="Porins"/>
    <property type="match status" value="1"/>
</dbReference>
<protein>
    <submittedName>
        <fullName evidence="17">Ferrienterochelin/colicin outer membrane receptor</fullName>
    </submittedName>
</protein>
<evidence type="ECO:0000256" key="2">
    <source>
        <dbReference type="ARBA" id="ARBA00008143"/>
    </source>
</evidence>
<keyword evidence="7 13" id="KW-0798">TonB box</keyword>
<keyword evidence="5 11" id="KW-0812">Transmembrane</keyword>
<keyword evidence="6 14" id="KW-0732">Signal</keyword>
<dbReference type="OrthoDB" id="9764669at2"/>
<keyword evidence="8 11" id="KW-0472">Membrane</keyword>
<dbReference type="EMBL" id="ARZY01000060">
    <property type="protein sequence ID" value="EWH08197.1"/>
    <property type="molecule type" value="Genomic_DNA"/>
</dbReference>